<evidence type="ECO:0000313" key="4">
    <source>
        <dbReference type="Proteomes" id="UP000642876"/>
    </source>
</evidence>
<accession>A0A7H0K0R0</accession>
<dbReference type="RefSeq" id="WP_171194421.1">
    <property type="nucleotide sequence ID" value="NZ_CP061032.1"/>
</dbReference>
<dbReference type="Proteomes" id="UP000642876">
    <property type="component" value="Unassembled WGS sequence"/>
</dbReference>
<dbReference type="Proteomes" id="UP000516235">
    <property type="component" value="Chromosome"/>
</dbReference>
<proteinExistence type="predicted"/>
<evidence type="ECO:0000313" key="3">
    <source>
        <dbReference type="Proteomes" id="UP000516235"/>
    </source>
</evidence>
<organism evidence="2 3">
    <name type="scientific">Corynebacterium lujinxingii</name>
    <dbReference type="NCBI Taxonomy" id="2763010"/>
    <lineage>
        <taxon>Bacteria</taxon>
        <taxon>Bacillati</taxon>
        <taxon>Actinomycetota</taxon>
        <taxon>Actinomycetes</taxon>
        <taxon>Mycobacteriales</taxon>
        <taxon>Corynebacteriaceae</taxon>
        <taxon>Corynebacterium</taxon>
    </lineage>
</organism>
<evidence type="ECO:0000313" key="1">
    <source>
        <dbReference type="EMBL" id="MBC3179379.1"/>
    </source>
</evidence>
<name>A0A7H0K0R0_9CORY</name>
<dbReference type="EMBL" id="JACMYE010000007">
    <property type="protein sequence ID" value="MBC3179379.1"/>
    <property type="molecule type" value="Genomic_DNA"/>
</dbReference>
<protein>
    <submittedName>
        <fullName evidence="2">Uncharacterized protein</fullName>
    </submittedName>
</protein>
<keyword evidence="4" id="KW-1185">Reference proteome</keyword>
<reference evidence="3 4" key="1">
    <citation type="submission" date="2020-08" db="EMBL/GenBank/DDBJ databases">
        <title>novel species in genus Corynebacterium.</title>
        <authorList>
            <person name="Zhang G."/>
        </authorList>
    </citation>
    <scope>NUCLEOTIDE SEQUENCE [LARGE SCALE GENOMIC DNA]</scope>
    <source>
        <strain evidence="2">Zg-917</strain>
        <strain evidence="3 4">zg-917</strain>
    </source>
</reference>
<sequence>MDEDFAIKTLRRFATGKKLPTAQLQHLEESGFICATDDGKHHLTTHGALTLRKGTL</sequence>
<dbReference type="EMBL" id="CP061032">
    <property type="protein sequence ID" value="QNP90876.1"/>
    <property type="molecule type" value="Genomic_DNA"/>
</dbReference>
<evidence type="ECO:0000313" key="2">
    <source>
        <dbReference type="EMBL" id="QNP90876.1"/>
    </source>
</evidence>
<gene>
    <name evidence="1" type="ORF">H7348_08710</name>
    <name evidence="2" type="ORF">IAU68_03675</name>
</gene>
<dbReference type="KEGG" id="cluj:IAU68_03675"/>
<dbReference type="AlphaFoldDB" id="A0A7H0K0R0"/>